<protein>
    <submittedName>
        <fullName evidence="1">Uncharacterized protein</fullName>
    </submittedName>
</protein>
<evidence type="ECO:0000313" key="2">
    <source>
        <dbReference type="Proteomes" id="UP000001591"/>
    </source>
</evidence>
<evidence type="ECO:0000313" key="1">
    <source>
        <dbReference type="EMBL" id="ACI98706.1"/>
    </source>
</evidence>
<keyword evidence="2" id="KW-1185">Reference proteome</keyword>
<dbReference type="RefSeq" id="WP_012566493.1">
    <property type="nucleotide sequence ID" value="NC_011420.2"/>
</dbReference>
<gene>
    <name evidence="1" type="ordered locus">RC1_1300</name>
</gene>
<dbReference type="KEGG" id="rce:RC1_1300"/>
<dbReference type="AlphaFoldDB" id="B6IMP0"/>
<dbReference type="HOGENOM" id="CLU_2882959_0_0_5"/>
<proteinExistence type="predicted"/>
<sequence length="63" mass="6795">MASRPKFPLDEELNELANRAVKELPKSMLRALLLYIEILAAPDGAAAAVIAEKAVAKVRGRHG</sequence>
<dbReference type="STRING" id="414684.RC1_1300"/>
<dbReference type="EMBL" id="CP000613">
    <property type="protein sequence ID" value="ACI98706.1"/>
    <property type="molecule type" value="Genomic_DNA"/>
</dbReference>
<dbReference type="Proteomes" id="UP000001591">
    <property type="component" value="Chromosome"/>
</dbReference>
<accession>B6IMP0</accession>
<organism evidence="1 2">
    <name type="scientific">Rhodospirillum centenum (strain ATCC 51521 / SW)</name>
    <dbReference type="NCBI Taxonomy" id="414684"/>
    <lineage>
        <taxon>Bacteria</taxon>
        <taxon>Pseudomonadati</taxon>
        <taxon>Pseudomonadota</taxon>
        <taxon>Alphaproteobacteria</taxon>
        <taxon>Rhodospirillales</taxon>
        <taxon>Rhodospirillaceae</taxon>
        <taxon>Rhodospirillum</taxon>
    </lineage>
</organism>
<reference evidence="1 2" key="1">
    <citation type="journal article" date="2010" name="BMC Genomics">
        <title>Metabolic flexibility revealed in the genome of the cyst-forming alpha-1 proteobacterium Rhodospirillum centenum.</title>
        <authorList>
            <person name="Lu Y.K."/>
            <person name="Marden J."/>
            <person name="Han M."/>
            <person name="Swingley W.D."/>
            <person name="Mastrian S.D."/>
            <person name="Chowdhury S.R."/>
            <person name="Hao J."/>
            <person name="Helmy T."/>
            <person name="Kim S."/>
            <person name="Kurdoglu A.A."/>
            <person name="Matthies H.J."/>
            <person name="Rollo D."/>
            <person name="Stothard P."/>
            <person name="Blankenship R.E."/>
            <person name="Bauer C.E."/>
            <person name="Touchman J.W."/>
        </authorList>
    </citation>
    <scope>NUCLEOTIDE SEQUENCE [LARGE SCALE GENOMIC DNA]</scope>
    <source>
        <strain evidence="2">ATCC 51521 / SW</strain>
    </source>
</reference>
<name>B6IMP0_RHOCS</name>